<organism evidence="1">
    <name type="scientific">Picea sitchensis</name>
    <name type="common">Sitka spruce</name>
    <name type="synonym">Pinus sitchensis</name>
    <dbReference type="NCBI Taxonomy" id="3332"/>
    <lineage>
        <taxon>Eukaryota</taxon>
        <taxon>Viridiplantae</taxon>
        <taxon>Streptophyta</taxon>
        <taxon>Embryophyta</taxon>
        <taxon>Tracheophyta</taxon>
        <taxon>Spermatophyta</taxon>
        <taxon>Pinopsida</taxon>
        <taxon>Pinidae</taxon>
        <taxon>Conifers I</taxon>
        <taxon>Pinales</taxon>
        <taxon>Pinaceae</taxon>
        <taxon>Picea</taxon>
    </lineage>
</organism>
<evidence type="ECO:0000313" key="1">
    <source>
        <dbReference type="EMBL" id="QHR91548.1"/>
    </source>
</evidence>
<keyword evidence="1" id="KW-0496">Mitochondrion</keyword>
<name>A0A6B9XTY8_PICSI</name>
<dbReference type="AlphaFoldDB" id="A0A6B9XTY8"/>
<dbReference type="EMBL" id="MK697702">
    <property type="protein sequence ID" value="QHR91548.1"/>
    <property type="molecule type" value="Genomic_DNA"/>
</dbReference>
<gene>
    <name evidence="1" type="primary">orf05615</name>
    <name evidence="1" type="ORF">Q903MT_gene5583</name>
</gene>
<accession>A0A6B9XTY8</accession>
<sequence length="78" mass="9128">MYFYFIIRGCKEIVPAAGRAQDKRVSLLVSFGIGGKRDLRRRGDRGHRFRVGELFSIARRQKASGLRYERQITYIYSL</sequence>
<proteinExistence type="predicted"/>
<reference evidence="1" key="1">
    <citation type="submission" date="2019-03" db="EMBL/GenBank/DDBJ databases">
        <title>Largest Complete Mitochondrial Genome of a Gymnosperm, Sitka Spruce (Picea sitchensis), Indicates Complex Physical Structure.</title>
        <authorList>
            <person name="Jackman S.D."/>
            <person name="Coombe L."/>
            <person name="Warren R."/>
            <person name="Kirk H."/>
            <person name="Trinh E."/>
            <person name="McLeod T."/>
            <person name="Pleasance S."/>
            <person name="Pandoh P."/>
            <person name="Zhao Y."/>
            <person name="Coope R."/>
            <person name="Bousquet J."/>
            <person name="Bohlmann J.C."/>
            <person name="Jones S.J.M."/>
            <person name="Birol I."/>
        </authorList>
    </citation>
    <scope>NUCLEOTIDE SEQUENCE</scope>
    <source>
        <strain evidence="1">Q903</strain>
    </source>
</reference>
<geneLocation type="mitochondrion" evidence="1"/>
<protein>
    <submittedName>
        <fullName evidence="1">Uncharacterized protein</fullName>
    </submittedName>
</protein>